<dbReference type="SUPFAM" id="SSF81419">
    <property type="entry name" value="Mitochondrial cytochrome c oxidase subunit VIIa"/>
    <property type="match status" value="1"/>
</dbReference>
<dbReference type="InterPro" id="IPR036539">
    <property type="entry name" value="Cyt_c_oxidase_su7a_sf"/>
</dbReference>
<dbReference type="GO" id="GO:0045277">
    <property type="term" value="C:respiratory chain complex IV"/>
    <property type="evidence" value="ECO:0007669"/>
    <property type="project" value="InterPro"/>
</dbReference>
<evidence type="ECO:0000313" key="8">
    <source>
        <dbReference type="Proteomes" id="UP000801492"/>
    </source>
</evidence>
<gene>
    <name evidence="7" type="ORF">ILUMI_04421</name>
</gene>
<evidence type="ECO:0000256" key="1">
    <source>
        <dbReference type="ARBA" id="ARBA00004273"/>
    </source>
</evidence>
<dbReference type="InterPro" id="IPR003177">
    <property type="entry name" value="Cytc_oxidase_su7a_met"/>
</dbReference>
<keyword evidence="8" id="KW-1185">Reference proteome</keyword>
<dbReference type="Gene3D" id="4.10.91.10">
    <property type="entry name" value="Cytochrome c oxidase, subunit VIIa"/>
    <property type="match status" value="1"/>
</dbReference>
<dbReference type="GO" id="GO:0006123">
    <property type="term" value="P:mitochondrial electron transport, cytochrome c to oxygen"/>
    <property type="evidence" value="ECO:0007669"/>
    <property type="project" value="InterPro"/>
</dbReference>
<protein>
    <submittedName>
        <fullName evidence="7">Uncharacterized protein</fullName>
    </submittedName>
</protein>
<dbReference type="OrthoDB" id="5966508at2759"/>
<sequence length="87" mass="9510">MSSSGRVLPLARLCARQFSQSAVRRAEVPSENFQKLKVKQQKFQVDDGVPVYIKGGMLDKILYQATVAGTTVGVILGIQVFLTLANK</sequence>
<keyword evidence="6" id="KW-0812">Transmembrane</keyword>
<dbReference type="GO" id="GO:0002082">
    <property type="term" value="P:regulation of oxidative phosphorylation"/>
    <property type="evidence" value="ECO:0007669"/>
    <property type="project" value="TreeGrafter"/>
</dbReference>
<reference evidence="7" key="1">
    <citation type="submission" date="2019-08" db="EMBL/GenBank/DDBJ databases">
        <title>The genome of the North American firefly Photinus pyralis.</title>
        <authorList>
            <consortium name="Photinus pyralis genome working group"/>
            <person name="Fallon T.R."/>
            <person name="Sander Lower S.E."/>
            <person name="Weng J.-K."/>
        </authorList>
    </citation>
    <scope>NUCLEOTIDE SEQUENCE</scope>
    <source>
        <strain evidence="7">TRF0915ILg1</strain>
        <tissue evidence="7">Whole body</tissue>
    </source>
</reference>
<comment type="caution">
    <text evidence="7">The sequence shown here is derived from an EMBL/GenBank/DDBJ whole genome shotgun (WGS) entry which is preliminary data.</text>
</comment>
<dbReference type="PANTHER" id="PTHR10510:SF11">
    <property type="entry name" value="CYTOCHROME C OXIDASE SUBUNIT 7A, MITOCHONDRIAL"/>
    <property type="match status" value="1"/>
</dbReference>
<feature type="transmembrane region" description="Helical" evidence="6">
    <location>
        <begin position="61"/>
        <end position="85"/>
    </location>
</feature>
<dbReference type="EMBL" id="VTPC01001503">
    <property type="protein sequence ID" value="KAF2901763.1"/>
    <property type="molecule type" value="Genomic_DNA"/>
</dbReference>
<evidence type="ECO:0000256" key="6">
    <source>
        <dbReference type="SAM" id="Phobius"/>
    </source>
</evidence>
<evidence type="ECO:0000313" key="7">
    <source>
        <dbReference type="EMBL" id="KAF2901763.1"/>
    </source>
</evidence>
<proteinExistence type="inferred from homology"/>
<accession>A0A8K0D961</accession>
<organism evidence="7 8">
    <name type="scientific">Ignelater luminosus</name>
    <name type="common">Cucubano</name>
    <name type="synonym">Pyrophorus luminosus</name>
    <dbReference type="NCBI Taxonomy" id="2038154"/>
    <lineage>
        <taxon>Eukaryota</taxon>
        <taxon>Metazoa</taxon>
        <taxon>Ecdysozoa</taxon>
        <taxon>Arthropoda</taxon>
        <taxon>Hexapoda</taxon>
        <taxon>Insecta</taxon>
        <taxon>Pterygota</taxon>
        <taxon>Neoptera</taxon>
        <taxon>Endopterygota</taxon>
        <taxon>Coleoptera</taxon>
        <taxon>Polyphaga</taxon>
        <taxon>Elateriformia</taxon>
        <taxon>Elateroidea</taxon>
        <taxon>Elateridae</taxon>
        <taxon>Agrypninae</taxon>
        <taxon>Pyrophorini</taxon>
        <taxon>Ignelater</taxon>
    </lineage>
</organism>
<name>A0A8K0D961_IGNLU</name>
<dbReference type="GO" id="GO:0097250">
    <property type="term" value="P:mitochondrial respirasome assembly"/>
    <property type="evidence" value="ECO:0007669"/>
    <property type="project" value="TreeGrafter"/>
</dbReference>
<keyword evidence="5 6" id="KW-0472">Membrane</keyword>
<evidence type="ECO:0000256" key="5">
    <source>
        <dbReference type="ARBA" id="ARBA00023136"/>
    </source>
</evidence>
<evidence type="ECO:0000256" key="3">
    <source>
        <dbReference type="ARBA" id="ARBA00022792"/>
    </source>
</evidence>
<evidence type="ECO:0000256" key="2">
    <source>
        <dbReference type="ARBA" id="ARBA00009331"/>
    </source>
</evidence>
<dbReference type="PANTHER" id="PTHR10510">
    <property type="entry name" value="CYTOCHROME C OXIDASE POLYPEPTIDE 7A"/>
    <property type="match status" value="1"/>
</dbReference>
<keyword evidence="3" id="KW-0999">Mitochondrion inner membrane</keyword>
<keyword evidence="6" id="KW-1133">Transmembrane helix</keyword>
<dbReference type="Proteomes" id="UP000801492">
    <property type="component" value="Unassembled WGS sequence"/>
</dbReference>
<comment type="similarity">
    <text evidence="2">Belongs to the cytochrome c oxidase VIIa family.</text>
</comment>
<keyword evidence="4" id="KW-0496">Mitochondrion</keyword>
<dbReference type="GO" id="GO:0005743">
    <property type="term" value="C:mitochondrial inner membrane"/>
    <property type="evidence" value="ECO:0007669"/>
    <property type="project" value="UniProtKB-SubCell"/>
</dbReference>
<comment type="subcellular location">
    <subcellularLocation>
        <location evidence="1">Mitochondrion inner membrane</location>
    </subcellularLocation>
</comment>
<dbReference type="AlphaFoldDB" id="A0A8K0D961"/>
<evidence type="ECO:0000256" key="4">
    <source>
        <dbReference type="ARBA" id="ARBA00023128"/>
    </source>
</evidence>